<sequence length="98" mass="11661">MPNISQLPPEMLHMIFRELADDVVKKSVDCSLFDAMRACRLFRDHAVDAYHQAISKDHPTFVDWVMKVQVMPVQETHEKYFMEAWRELSDARRNRVVR</sequence>
<evidence type="ECO:0000313" key="1">
    <source>
        <dbReference type="EMBL" id="KAK5949342.1"/>
    </source>
</evidence>
<gene>
    <name evidence="1" type="ORF">OHC33_009695</name>
</gene>
<comment type="caution">
    <text evidence="1">The sequence shown here is derived from an EMBL/GenBank/DDBJ whole genome shotgun (WGS) entry which is preliminary data.</text>
</comment>
<evidence type="ECO:0008006" key="3">
    <source>
        <dbReference type="Google" id="ProtNLM"/>
    </source>
</evidence>
<keyword evidence="2" id="KW-1185">Reference proteome</keyword>
<dbReference type="AlphaFoldDB" id="A0AAN8IIQ3"/>
<reference evidence="1 2" key="1">
    <citation type="submission" date="2022-12" db="EMBL/GenBank/DDBJ databases">
        <title>Genomic features and morphological characterization of a novel Knufia sp. strain isolated from spacecraft assembly facility.</title>
        <authorList>
            <person name="Teixeira M."/>
            <person name="Chander A.M."/>
            <person name="Stajich J.E."/>
            <person name="Venkateswaran K."/>
        </authorList>
    </citation>
    <scope>NUCLEOTIDE SEQUENCE [LARGE SCALE GENOMIC DNA]</scope>
    <source>
        <strain evidence="1 2">FJI-L2-BK-P2</strain>
    </source>
</reference>
<name>A0AAN8IIQ3_9EURO</name>
<evidence type="ECO:0000313" key="2">
    <source>
        <dbReference type="Proteomes" id="UP001316803"/>
    </source>
</evidence>
<proteinExistence type="predicted"/>
<accession>A0AAN8IIQ3</accession>
<protein>
    <recommendedName>
        <fullName evidence="3">F-box domain-containing protein</fullName>
    </recommendedName>
</protein>
<organism evidence="1 2">
    <name type="scientific">Knufia fluminis</name>
    <dbReference type="NCBI Taxonomy" id="191047"/>
    <lineage>
        <taxon>Eukaryota</taxon>
        <taxon>Fungi</taxon>
        <taxon>Dikarya</taxon>
        <taxon>Ascomycota</taxon>
        <taxon>Pezizomycotina</taxon>
        <taxon>Eurotiomycetes</taxon>
        <taxon>Chaetothyriomycetidae</taxon>
        <taxon>Chaetothyriales</taxon>
        <taxon>Trichomeriaceae</taxon>
        <taxon>Knufia</taxon>
    </lineage>
</organism>
<dbReference type="EMBL" id="JAKLMC020000037">
    <property type="protein sequence ID" value="KAK5949342.1"/>
    <property type="molecule type" value="Genomic_DNA"/>
</dbReference>
<dbReference type="Proteomes" id="UP001316803">
    <property type="component" value="Unassembled WGS sequence"/>
</dbReference>